<evidence type="ECO:0000313" key="3">
    <source>
        <dbReference type="EMBL" id="EGG24391.1"/>
    </source>
</evidence>
<organism evidence="3 4">
    <name type="scientific">Cavenderia fasciculata</name>
    <name type="common">Slime mold</name>
    <name type="synonym">Dictyostelium fasciculatum</name>
    <dbReference type="NCBI Taxonomy" id="261658"/>
    <lineage>
        <taxon>Eukaryota</taxon>
        <taxon>Amoebozoa</taxon>
        <taxon>Evosea</taxon>
        <taxon>Eumycetozoa</taxon>
        <taxon>Dictyostelia</taxon>
        <taxon>Acytosteliales</taxon>
        <taxon>Cavenderiaceae</taxon>
        <taxon>Cavenderia</taxon>
    </lineage>
</organism>
<protein>
    <submittedName>
        <fullName evidence="3">Regulatory myosin light chain</fullName>
    </submittedName>
</protein>
<dbReference type="Gene3D" id="1.10.238.10">
    <property type="entry name" value="EF-hand"/>
    <property type="match status" value="1"/>
</dbReference>
<evidence type="ECO:0000259" key="2">
    <source>
        <dbReference type="PROSITE" id="PS50222"/>
    </source>
</evidence>
<reference evidence="4" key="1">
    <citation type="journal article" date="2011" name="Genome Res.">
        <title>Phylogeny-wide analysis of social amoeba genomes highlights ancient origins for complex intercellular communication.</title>
        <authorList>
            <person name="Heidel A.J."/>
            <person name="Lawal H.M."/>
            <person name="Felder M."/>
            <person name="Schilde C."/>
            <person name="Helps N.R."/>
            <person name="Tunggal B."/>
            <person name="Rivero F."/>
            <person name="John U."/>
            <person name="Schleicher M."/>
            <person name="Eichinger L."/>
            <person name="Platzer M."/>
            <person name="Noegel A.A."/>
            <person name="Schaap P."/>
            <person name="Gloeckner G."/>
        </authorList>
    </citation>
    <scope>NUCLEOTIDE SEQUENCE [LARGE SCALE GENOMIC DNA]</scope>
    <source>
        <strain evidence="4">SH3</strain>
    </source>
</reference>
<dbReference type="RefSeq" id="XP_004362242.1">
    <property type="nucleotide sequence ID" value="XM_004362185.1"/>
</dbReference>
<feature type="domain" description="EF-hand" evidence="2">
    <location>
        <begin position="699"/>
        <end position="734"/>
    </location>
</feature>
<dbReference type="AlphaFoldDB" id="F4PJA5"/>
<dbReference type="EMBL" id="GL883007">
    <property type="protein sequence ID" value="EGG24391.1"/>
    <property type="molecule type" value="Genomic_DNA"/>
</dbReference>
<dbReference type="Proteomes" id="UP000007797">
    <property type="component" value="Unassembled WGS sequence"/>
</dbReference>
<dbReference type="GO" id="GO:0005509">
    <property type="term" value="F:calcium ion binding"/>
    <property type="evidence" value="ECO:0007669"/>
    <property type="project" value="InterPro"/>
</dbReference>
<dbReference type="SMART" id="SM00054">
    <property type="entry name" value="EFh"/>
    <property type="match status" value="3"/>
</dbReference>
<proteinExistence type="predicted"/>
<dbReference type="Pfam" id="PF13499">
    <property type="entry name" value="EF-hand_7"/>
    <property type="match status" value="1"/>
</dbReference>
<dbReference type="CDD" id="cd00051">
    <property type="entry name" value="EFh"/>
    <property type="match status" value="1"/>
</dbReference>
<feature type="domain" description="EF-hand" evidence="2">
    <location>
        <begin position="626"/>
        <end position="661"/>
    </location>
</feature>
<dbReference type="InterPro" id="IPR002048">
    <property type="entry name" value="EF_hand_dom"/>
</dbReference>
<evidence type="ECO:0000256" key="1">
    <source>
        <dbReference type="ARBA" id="ARBA00022737"/>
    </source>
</evidence>
<sequence>MNNNNSDNLNVLPSTIAKIIIDLVLYCDWVSDDNTTNNRRSLIDNALNLSRVSKRWLKITSCVFVQYYTTRLQFTFGNIDNIKRLQQSIESPFCLLYHQALPKVELVFGYDYKQVLHNIMKQVVLFGCLSPQQKETQKLRVLQLLHQQQRQRPQHQQFSILKHQLKHYSMQPLVLLKPMQQQVIKHLYNNEKLPKQQEEQLRLLYSSSGGGGGGDDSEQSDELIYNAIRDLESERYPPNIIDKHVQSAIYNQQVQLFTNREVFGQITTLDIYTFDDIFNIDVDVLTQIVQHGNQLTTLFLDGNHNQKVCQAVLPIAMNLTTLAFRDSLVYRDNAINNNNNPKKEYNNHNTLERLYLATPDYTNILNNIFISSSGLVFNNLKFLQIKSYYQSYMPWKQFHLTLPNLQVLKMEGDLNMLCPNSIEYLIARGGEVQYIGPVYLTLETSPLIQYLPYYLNLIIDIDNSIQDITPIRYKYHPSLLELTIHSIITSRNLFNMDYLESIPFATLKSLKLVLSHPCTVAHLDRFKQLESLFISIPQDHRWSDIELICLNISQIQSLISLDLHIGDGNWNIIFKQMIKQLVNLKIFKTGKSNLYDDDWIPIHFTIQLASKRRLTREESSVVLGEDQVAELKEAFELFDKDRVGVIKKEALKTTLKQFGIFVTAENFDEMFAEADTTKTGGIAFPEFMSMMSRRMKQTSNEQILSNAFKTFDPEGLGYIPTKDLAKALTTLGDKLNEAELEELKAVSENEQKQIKYELFVNTLFAKK</sequence>
<dbReference type="InterPro" id="IPR011992">
    <property type="entry name" value="EF-hand-dom_pair"/>
</dbReference>
<feature type="domain" description="EF-hand" evidence="2">
    <location>
        <begin position="662"/>
        <end position="697"/>
    </location>
</feature>
<dbReference type="KEGG" id="dfa:DFA_06541"/>
<dbReference type="FunFam" id="1.10.238.10:FF:000527">
    <property type="entry name" value="Calmodulin-3"/>
    <property type="match status" value="1"/>
</dbReference>
<dbReference type="PROSITE" id="PS50222">
    <property type="entry name" value="EF_HAND_2"/>
    <property type="match status" value="3"/>
</dbReference>
<keyword evidence="1" id="KW-0677">Repeat</keyword>
<dbReference type="InterPro" id="IPR050403">
    <property type="entry name" value="Myosin_RLC"/>
</dbReference>
<accession>F4PJA5</accession>
<dbReference type="SUPFAM" id="SSF47473">
    <property type="entry name" value="EF-hand"/>
    <property type="match status" value="1"/>
</dbReference>
<dbReference type="PANTHER" id="PTHR23049">
    <property type="entry name" value="MYOSIN REGULATORY LIGHT CHAIN 2"/>
    <property type="match status" value="1"/>
</dbReference>
<dbReference type="STRING" id="1054147.F4PJA5"/>
<dbReference type="OrthoDB" id="26525at2759"/>
<name>F4PJA5_CACFS</name>
<evidence type="ECO:0000313" key="4">
    <source>
        <dbReference type="Proteomes" id="UP000007797"/>
    </source>
</evidence>
<keyword evidence="4" id="KW-1185">Reference proteome</keyword>
<gene>
    <name evidence="3" type="ORF">DFA_06541</name>
</gene>
<dbReference type="GeneID" id="14876559"/>